<evidence type="ECO:0000256" key="7">
    <source>
        <dbReference type="ARBA" id="ARBA00029447"/>
    </source>
</evidence>
<dbReference type="Gene3D" id="1.10.287.950">
    <property type="entry name" value="Methyl-accepting chemotaxis protein"/>
    <property type="match status" value="1"/>
</dbReference>
<dbReference type="PANTHER" id="PTHR32089:SF119">
    <property type="entry name" value="METHYL-ACCEPTING CHEMOTAXIS PROTEIN CTPL"/>
    <property type="match status" value="1"/>
</dbReference>
<evidence type="ECO:0000256" key="9">
    <source>
        <dbReference type="SAM" id="Phobius"/>
    </source>
</evidence>
<dbReference type="PANTHER" id="PTHR32089">
    <property type="entry name" value="METHYL-ACCEPTING CHEMOTAXIS PROTEIN MCPB"/>
    <property type="match status" value="1"/>
</dbReference>
<dbReference type="GO" id="GO:0005886">
    <property type="term" value="C:plasma membrane"/>
    <property type="evidence" value="ECO:0007669"/>
    <property type="project" value="UniProtKB-SubCell"/>
</dbReference>
<dbReference type="FunFam" id="1.10.287.950:FF:000001">
    <property type="entry name" value="Methyl-accepting chemotaxis sensory transducer"/>
    <property type="match status" value="1"/>
</dbReference>
<dbReference type="EMBL" id="AUXZ01000113">
    <property type="protein sequence ID" value="KZN46640.1"/>
    <property type="molecule type" value="Genomic_DNA"/>
</dbReference>
<evidence type="ECO:0000313" key="13">
    <source>
        <dbReference type="EMBL" id="KZN46640.1"/>
    </source>
</evidence>
<evidence type="ECO:0000256" key="2">
    <source>
        <dbReference type="ARBA" id="ARBA00022519"/>
    </source>
</evidence>
<evidence type="ECO:0000256" key="6">
    <source>
        <dbReference type="ARBA" id="ARBA00023224"/>
    </source>
</evidence>
<dbReference type="InterPro" id="IPR024478">
    <property type="entry name" value="HlyB_4HB_MCP"/>
</dbReference>
<dbReference type="PROSITE" id="PS50885">
    <property type="entry name" value="HAMP"/>
    <property type="match status" value="1"/>
</dbReference>
<keyword evidence="2" id="KW-1003">Cell membrane</keyword>
<dbReference type="SUPFAM" id="SSF58104">
    <property type="entry name" value="Methyl-accepting chemotaxis protein (MCP) signaling domain"/>
    <property type="match status" value="1"/>
</dbReference>
<evidence type="ECO:0000259" key="11">
    <source>
        <dbReference type="PROSITE" id="PS50192"/>
    </source>
</evidence>
<keyword evidence="6 8" id="KW-0807">Transducer</keyword>
<dbReference type="PROSITE" id="PS50111">
    <property type="entry name" value="CHEMOTAXIS_TRANSDUC_2"/>
    <property type="match status" value="1"/>
</dbReference>
<feature type="domain" description="Methyl-accepting transducer" evidence="10">
    <location>
        <begin position="283"/>
        <end position="519"/>
    </location>
</feature>
<dbReference type="SMART" id="SM00283">
    <property type="entry name" value="MA"/>
    <property type="match status" value="1"/>
</dbReference>
<feature type="transmembrane region" description="Helical" evidence="9">
    <location>
        <begin position="201"/>
        <end position="222"/>
    </location>
</feature>
<name>A0A167BKB2_9GAMM</name>
<dbReference type="Proteomes" id="UP000076503">
    <property type="component" value="Unassembled WGS sequence"/>
</dbReference>
<keyword evidence="2" id="KW-0997">Cell inner membrane</keyword>
<dbReference type="InterPro" id="IPR004090">
    <property type="entry name" value="Chemotax_Me-accpt_rcpt"/>
</dbReference>
<evidence type="ECO:0000259" key="10">
    <source>
        <dbReference type="PROSITE" id="PS50111"/>
    </source>
</evidence>
<protein>
    <recommendedName>
        <fullName evidence="15">Methyl-accepting chemotaxis protein</fullName>
    </recommendedName>
</protein>
<dbReference type="RefSeq" id="WP_063363516.1">
    <property type="nucleotide sequence ID" value="NZ_AUXZ01000113.1"/>
</dbReference>
<evidence type="ECO:0000256" key="8">
    <source>
        <dbReference type="PROSITE-ProRule" id="PRU00284"/>
    </source>
</evidence>
<evidence type="ECO:0000256" key="5">
    <source>
        <dbReference type="ARBA" id="ARBA00023136"/>
    </source>
</evidence>
<dbReference type="CDD" id="cd11386">
    <property type="entry name" value="MCP_signal"/>
    <property type="match status" value="1"/>
</dbReference>
<evidence type="ECO:0008006" key="15">
    <source>
        <dbReference type="Google" id="ProtNLM"/>
    </source>
</evidence>
<dbReference type="Pfam" id="PF00672">
    <property type="entry name" value="HAMP"/>
    <property type="match status" value="1"/>
</dbReference>
<dbReference type="Pfam" id="PF00015">
    <property type="entry name" value="MCPsignal"/>
    <property type="match status" value="1"/>
</dbReference>
<organism evidence="13 14">
    <name type="scientific">Pseudoalteromonas luteoviolacea H33</name>
    <dbReference type="NCBI Taxonomy" id="1365251"/>
    <lineage>
        <taxon>Bacteria</taxon>
        <taxon>Pseudomonadati</taxon>
        <taxon>Pseudomonadota</taxon>
        <taxon>Gammaproteobacteria</taxon>
        <taxon>Alteromonadales</taxon>
        <taxon>Pseudoalteromonadaceae</taxon>
        <taxon>Pseudoalteromonas</taxon>
    </lineage>
</organism>
<evidence type="ECO:0000313" key="14">
    <source>
        <dbReference type="Proteomes" id="UP000076503"/>
    </source>
</evidence>
<accession>A0A167BKB2</accession>
<keyword evidence="4 9" id="KW-1133">Transmembrane helix</keyword>
<gene>
    <name evidence="13" type="ORF">N476_24120</name>
</gene>
<dbReference type="SMART" id="SM00304">
    <property type="entry name" value="HAMP"/>
    <property type="match status" value="1"/>
</dbReference>
<reference evidence="13 14" key="1">
    <citation type="submission" date="2013-07" db="EMBL/GenBank/DDBJ databases">
        <title>Comparative Genomic and Metabolomic Analysis of Twelve Strains of Pseudoalteromonas luteoviolacea.</title>
        <authorList>
            <person name="Vynne N.G."/>
            <person name="Mansson M."/>
            <person name="Gram L."/>
        </authorList>
    </citation>
    <scope>NUCLEOTIDE SEQUENCE [LARGE SCALE GENOMIC DNA]</scope>
    <source>
        <strain evidence="13 14">H33</strain>
    </source>
</reference>
<dbReference type="PROSITE" id="PS50192">
    <property type="entry name" value="T_SNARE"/>
    <property type="match status" value="1"/>
</dbReference>
<dbReference type="Pfam" id="PF12729">
    <property type="entry name" value="4HB_MCP_1"/>
    <property type="match status" value="1"/>
</dbReference>
<dbReference type="GO" id="GO:0006935">
    <property type="term" value="P:chemotaxis"/>
    <property type="evidence" value="ECO:0007669"/>
    <property type="project" value="InterPro"/>
</dbReference>
<dbReference type="InterPro" id="IPR004089">
    <property type="entry name" value="MCPsignal_dom"/>
</dbReference>
<feature type="domain" description="T-SNARE coiled-coil homology" evidence="11">
    <location>
        <begin position="470"/>
        <end position="519"/>
    </location>
</feature>
<sequence>MTTNPRYKEEKPAFLRSIRVKYSALFIAISVFFIAVVSINFFLISKTEKSLNEVGNKFNPAISAVINADRDLYQAHSAEQHVLYSDNLSQNYAIIYRDYKENAKQALERMNKYRELMRDYPSTLSPLSGFDRQYQTWLVESQKVFDLMKQGNKTAAIRQSEGAATRSFDALRDYFNAAGEKADTISERVSTQSIAEVQSTLTVILVFSALVIALIVAIGLVAPKRMTIALNDLVAQLREMSKGDGDLTKRINSTRQDEIGDVANEFDKFISGLSELIRTIVDESMTVAQGVESLEKGAKHIHDTCSDQLQSIEVIVTAVNEMSYAIREVAENASSTAEDLAGVNRLTEEGANITNNTVTEINQLSEIIEHAAGTISKVSEDSTNITSVLDVIRGIAEQTNLLALNAAIEAARAGEQGKGFAVVADEVRTLASKTQQSTENIQQMIANLQSGVEQAVTSIEQGNETTHSTVTCSNQTLASLGKIASASQRVSDMAIQTATATEEQSKVTDDISSNLTQMSEGTRLNFDTAVENGEIADQTMLSAQRLREAVGGFKLS</sequence>
<keyword evidence="5 9" id="KW-0472">Membrane</keyword>
<feature type="transmembrane region" description="Helical" evidence="9">
    <location>
        <begin position="20"/>
        <end position="43"/>
    </location>
</feature>
<dbReference type="OrthoDB" id="49457at2"/>
<comment type="caution">
    <text evidence="13">The sequence shown here is derived from an EMBL/GenBank/DDBJ whole genome shotgun (WGS) entry which is preliminary data.</text>
</comment>
<dbReference type="GO" id="GO:0004888">
    <property type="term" value="F:transmembrane signaling receptor activity"/>
    <property type="evidence" value="ECO:0007669"/>
    <property type="project" value="InterPro"/>
</dbReference>
<evidence type="ECO:0000256" key="1">
    <source>
        <dbReference type="ARBA" id="ARBA00004429"/>
    </source>
</evidence>
<evidence type="ECO:0000256" key="4">
    <source>
        <dbReference type="ARBA" id="ARBA00022989"/>
    </source>
</evidence>
<dbReference type="CDD" id="cd06225">
    <property type="entry name" value="HAMP"/>
    <property type="match status" value="1"/>
</dbReference>
<dbReference type="InterPro" id="IPR003660">
    <property type="entry name" value="HAMP_dom"/>
</dbReference>
<dbReference type="PRINTS" id="PR00260">
    <property type="entry name" value="CHEMTRNSDUCR"/>
</dbReference>
<dbReference type="PATRIC" id="fig|1365251.3.peg.4310"/>
<evidence type="ECO:0000256" key="3">
    <source>
        <dbReference type="ARBA" id="ARBA00022692"/>
    </source>
</evidence>
<comment type="similarity">
    <text evidence="7">Belongs to the methyl-accepting chemotaxis (MCP) protein family.</text>
</comment>
<feature type="domain" description="HAMP" evidence="12">
    <location>
        <begin position="224"/>
        <end position="278"/>
    </location>
</feature>
<comment type="subcellular location">
    <subcellularLocation>
        <location evidence="1">Cell inner membrane</location>
        <topology evidence="1">Multi-pass membrane protein</topology>
    </subcellularLocation>
</comment>
<dbReference type="AlphaFoldDB" id="A0A167BKB2"/>
<proteinExistence type="inferred from homology"/>
<evidence type="ECO:0000259" key="12">
    <source>
        <dbReference type="PROSITE" id="PS50885"/>
    </source>
</evidence>
<dbReference type="InterPro" id="IPR000727">
    <property type="entry name" value="T_SNARE_dom"/>
</dbReference>
<keyword evidence="3 9" id="KW-0812">Transmembrane</keyword>
<dbReference type="GO" id="GO:0007165">
    <property type="term" value="P:signal transduction"/>
    <property type="evidence" value="ECO:0007669"/>
    <property type="project" value="UniProtKB-KW"/>
</dbReference>